<keyword evidence="1" id="KW-0812">Transmembrane</keyword>
<dbReference type="AlphaFoldDB" id="A0A1H5TUP4"/>
<protein>
    <submittedName>
        <fullName evidence="2">Uncharacterized protein</fullName>
    </submittedName>
</protein>
<reference evidence="3" key="1">
    <citation type="submission" date="2016-10" db="EMBL/GenBank/DDBJ databases">
        <authorList>
            <person name="Varghese N."/>
            <person name="Submissions S."/>
        </authorList>
    </citation>
    <scope>NUCLEOTIDE SEQUENCE [LARGE SCALE GENOMIC DNA]</scope>
    <source>
        <strain evidence="3">DSM 21580</strain>
    </source>
</reference>
<dbReference type="EMBL" id="FNUS01000001">
    <property type="protein sequence ID" value="SEF66489.1"/>
    <property type="molecule type" value="Genomic_DNA"/>
</dbReference>
<keyword evidence="3" id="KW-1185">Reference proteome</keyword>
<sequence length="156" mass="18074">MDIDKLIDYNLSLVYKAEGHKFQTNYFENPIGKKITHIVRANEFAKYLINEDLITVDGSFSYITRKGKTISENGGWLKYLEVENGKEKHEINKSSIEYENLNLQKEISILTIENLKLQNTQLRRYIIYSVSGFVMGIVAGNIKEIVKFIATYFAHK</sequence>
<gene>
    <name evidence="2" type="ORF">SAMN05421847_0579</name>
</gene>
<evidence type="ECO:0000256" key="1">
    <source>
        <dbReference type="SAM" id="Phobius"/>
    </source>
</evidence>
<feature type="transmembrane region" description="Helical" evidence="1">
    <location>
        <begin position="125"/>
        <end position="142"/>
    </location>
</feature>
<name>A0A1H5TUP4_9FLAO</name>
<dbReference type="RefSeq" id="WP_103912591.1">
    <property type="nucleotide sequence ID" value="NZ_FNUS01000001.1"/>
</dbReference>
<dbReference type="Proteomes" id="UP000236738">
    <property type="component" value="Unassembled WGS sequence"/>
</dbReference>
<keyword evidence="1" id="KW-0472">Membrane</keyword>
<evidence type="ECO:0000313" key="2">
    <source>
        <dbReference type="EMBL" id="SEF66489.1"/>
    </source>
</evidence>
<organism evidence="2 3">
    <name type="scientific">Halpernia humi</name>
    <dbReference type="NCBI Taxonomy" id="493375"/>
    <lineage>
        <taxon>Bacteria</taxon>
        <taxon>Pseudomonadati</taxon>
        <taxon>Bacteroidota</taxon>
        <taxon>Flavobacteriia</taxon>
        <taxon>Flavobacteriales</taxon>
        <taxon>Weeksellaceae</taxon>
        <taxon>Chryseobacterium group</taxon>
        <taxon>Halpernia</taxon>
    </lineage>
</organism>
<keyword evidence="1" id="KW-1133">Transmembrane helix</keyword>
<accession>A0A1H5TUP4</accession>
<evidence type="ECO:0000313" key="3">
    <source>
        <dbReference type="Proteomes" id="UP000236738"/>
    </source>
</evidence>
<dbReference type="OrthoDB" id="1353263at2"/>
<proteinExistence type="predicted"/>